<evidence type="ECO:0000256" key="3">
    <source>
        <dbReference type="ARBA" id="ARBA00022927"/>
    </source>
</evidence>
<dbReference type="Gene3D" id="1.25.10.10">
    <property type="entry name" value="Leucine-rich Repeat Variant"/>
    <property type="match status" value="1"/>
</dbReference>
<dbReference type="PANTHER" id="PTHR23316">
    <property type="entry name" value="IMPORTIN ALPHA"/>
    <property type="match status" value="1"/>
</dbReference>
<comment type="similarity">
    <text evidence="1">Belongs to the importin alpha family.</text>
</comment>
<dbReference type="AlphaFoldDB" id="X6NRW8"/>
<comment type="caution">
    <text evidence="5">The sequence shown here is derived from an EMBL/GenBank/DDBJ whole genome shotgun (WGS) entry which is preliminary data.</text>
</comment>
<organism evidence="5 6">
    <name type="scientific">Reticulomyxa filosa</name>
    <dbReference type="NCBI Taxonomy" id="46433"/>
    <lineage>
        <taxon>Eukaryota</taxon>
        <taxon>Sar</taxon>
        <taxon>Rhizaria</taxon>
        <taxon>Retaria</taxon>
        <taxon>Foraminifera</taxon>
        <taxon>Monothalamids</taxon>
        <taxon>Reticulomyxidae</taxon>
        <taxon>Reticulomyxa</taxon>
    </lineage>
</organism>
<feature type="region of interest" description="Disordered" evidence="4">
    <location>
        <begin position="23"/>
        <end position="93"/>
    </location>
</feature>
<evidence type="ECO:0000256" key="2">
    <source>
        <dbReference type="ARBA" id="ARBA00022448"/>
    </source>
</evidence>
<dbReference type="OrthoDB" id="1671880at2759"/>
<keyword evidence="3" id="KW-0653">Protein transport</keyword>
<feature type="compositionally biased region" description="Basic and acidic residues" evidence="4">
    <location>
        <begin position="56"/>
        <end position="93"/>
    </location>
</feature>
<gene>
    <name evidence="5" type="ORF">RFI_08441</name>
</gene>
<dbReference type="EMBL" id="ASPP01006526">
    <property type="protein sequence ID" value="ETO28683.1"/>
    <property type="molecule type" value="Genomic_DNA"/>
</dbReference>
<feature type="compositionally biased region" description="Polar residues" evidence="4">
    <location>
        <begin position="282"/>
        <end position="296"/>
    </location>
</feature>
<evidence type="ECO:0000256" key="4">
    <source>
        <dbReference type="SAM" id="MobiDB-lite"/>
    </source>
</evidence>
<keyword evidence="6" id="KW-1185">Reference proteome</keyword>
<dbReference type="InterPro" id="IPR016024">
    <property type="entry name" value="ARM-type_fold"/>
</dbReference>
<evidence type="ECO:0000313" key="5">
    <source>
        <dbReference type="EMBL" id="ETO28683.1"/>
    </source>
</evidence>
<sequence>MFGDNDRYHREFQRGLDTEYCRQKRHDDRFGNDTNKQQMYEKQREGELMKRRRAMWNHDKSNEMTIDKENKEGNENTESKSKQKGKDTEIDGNEEKMNKEISWDCLSELTEDVTSMYALRCLLSNESSTRIEDIIHQGLIPVFLEHAQDKKFPSKQFDAVWFVYFLYKFGFRIVFKCLTNIAAGTSYETGQVIKNGVLDVLMTLLAHNPKDTPNNDLIEQIFWCFGNISGDCFYYTYLLLVQKKLLKFVFGKMLANNNHHFNISVLLQWCWVINNMFRKSSSSEGIGWEQSSSNTNADRDSNSNDIIEIDYYVPDEEEENFCEDVLQRQLRQCRTTIVSFLPNVLQLFQYLYHAFNNINDTSF</sequence>
<accession>X6NRW8</accession>
<dbReference type="Proteomes" id="UP000023152">
    <property type="component" value="Unassembled WGS sequence"/>
</dbReference>
<feature type="region of interest" description="Disordered" evidence="4">
    <location>
        <begin position="282"/>
        <end position="302"/>
    </location>
</feature>
<dbReference type="SUPFAM" id="SSF48371">
    <property type="entry name" value="ARM repeat"/>
    <property type="match status" value="1"/>
</dbReference>
<proteinExistence type="inferred from homology"/>
<evidence type="ECO:0000313" key="6">
    <source>
        <dbReference type="Proteomes" id="UP000023152"/>
    </source>
</evidence>
<protein>
    <submittedName>
        <fullName evidence="5">Importin alpha</fullName>
    </submittedName>
</protein>
<keyword evidence="2" id="KW-0813">Transport</keyword>
<reference evidence="5 6" key="1">
    <citation type="journal article" date="2013" name="Curr. Biol.">
        <title>The Genome of the Foraminiferan Reticulomyxa filosa.</title>
        <authorList>
            <person name="Glockner G."/>
            <person name="Hulsmann N."/>
            <person name="Schleicher M."/>
            <person name="Noegel A.A."/>
            <person name="Eichinger L."/>
            <person name="Gallinger C."/>
            <person name="Pawlowski J."/>
            <person name="Sierra R."/>
            <person name="Euteneuer U."/>
            <person name="Pillet L."/>
            <person name="Moustafa A."/>
            <person name="Platzer M."/>
            <person name="Groth M."/>
            <person name="Szafranski K."/>
            <person name="Schliwa M."/>
        </authorList>
    </citation>
    <scope>NUCLEOTIDE SEQUENCE [LARGE SCALE GENOMIC DNA]</scope>
</reference>
<feature type="compositionally biased region" description="Basic and acidic residues" evidence="4">
    <location>
        <begin position="39"/>
        <end position="49"/>
    </location>
</feature>
<feature type="non-terminal residue" evidence="5">
    <location>
        <position position="363"/>
    </location>
</feature>
<dbReference type="InterPro" id="IPR011989">
    <property type="entry name" value="ARM-like"/>
</dbReference>
<name>X6NRW8_RETFI</name>
<dbReference type="GO" id="GO:0015031">
    <property type="term" value="P:protein transport"/>
    <property type="evidence" value="ECO:0007669"/>
    <property type="project" value="UniProtKB-KW"/>
</dbReference>
<evidence type="ECO:0000256" key="1">
    <source>
        <dbReference type="ARBA" id="ARBA00010394"/>
    </source>
</evidence>